<dbReference type="EMBL" id="VJMH01005638">
    <property type="protein sequence ID" value="KAF0693847.1"/>
    <property type="molecule type" value="Genomic_DNA"/>
</dbReference>
<keyword evidence="1" id="KW-1133">Transmembrane helix</keyword>
<dbReference type="SUPFAM" id="SSF52266">
    <property type="entry name" value="SGNH hydrolase"/>
    <property type="match status" value="2"/>
</dbReference>
<name>A0A485L3L9_9STRA</name>
<evidence type="ECO:0000313" key="4">
    <source>
        <dbReference type="EMBL" id="VFT92034.1"/>
    </source>
</evidence>
<evidence type="ECO:0000313" key="5">
    <source>
        <dbReference type="Proteomes" id="UP000332933"/>
    </source>
</evidence>
<reference evidence="4 5" key="1">
    <citation type="submission" date="2019-03" db="EMBL/GenBank/DDBJ databases">
        <authorList>
            <person name="Gaulin E."/>
            <person name="Dumas B."/>
        </authorList>
    </citation>
    <scope>NUCLEOTIDE SEQUENCE [LARGE SCALE GENOMIC DNA]</scope>
    <source>
        <strain evidence="4">CBS 568.67</strain>
    </source>
</reference>
<dbReference type="PANTHER" id="PTHR14209:SF19">
    <property type="entry name" value="ISOAMYL ACETATE-HYDROLYZING ESTERASE 1 HOMOLOG"/>
    <property type="match status" value="1"/>
</dbReference>
<dbReference type="EMBL" id="CAADRA010005659">
    <property type="protein sequence ID" value="VFT92034.1"/>
    <property type="molecule type" value="Genomic_DNA"/>
</dbReference>
<gene>
    <name evidence="4" type="primary">Aste57867_15225</name>
    <name evidence="3" type="ORF">As57867_015169</name>
    <name evidence="4" type="ORF">ASTE57867_15225</name>
</gene>
<dbReference type="AlphaFoldDB" id="A0A485L3L9"/>
<dbReference type="InterPro" id="IPR045136">
    <property type="entry name" value="Iah1-like"/>
</dbReference>
<feature type="domain" description="SGNH hydrolase-type esterase" evidence="2">
    <location>
        <begin position="92"/>
        <end position="262"/>
    </location>
</feature>
<dbReference type="OrthoDB" id="671439at2759"/>
<evidence type="ECO:0000259" key="2">
    <source>
        <dbReference type="Pfam" id="PF13472"/>
    </source>
</evidence>
<dbReference type="InterPro" id="IPR036514">
    <property type="entry name" value="SGNH_hydro_sf"/>
</dbReference>
<keyword evidence="1" id="KW-0472">Membrane</keyword>
<dbReference type="InterPro" id="IPR013830">
    <property type="entry name" value="SGNH_hydro"/>
</dbReference>
<dbReference type="Proteomes" id="UP000332933">
    <property type="component" value="Unassembled WGS sequence"/>
</dbReference>
<feature type="transmembrane region" description="Helical" evidence="1">
    <location>
        <begin position="410"/>
        <end position="431"/>
    </location>
</feature>
<proteinExistence type="predicted"/>
<accession>A0A485L3L9</accession>
<reference evidence="3" key="2">
    <citation type="submission" date="2019-06" db="EMBL/GenBank/DDBJ databases">
        <title>Genomics analysis of Aphanomyces spp. identifies a new class of oomycete effector associated with host adaptation.</title>
        <authorList>
            <person name="Gaulin E."/>
        </authorList>
    </citation>
    <scope>NUCLEOTIDE SEQUENCE</scope>
    <source>
        <strain evidence="3">CBS 578.67</strain>
    </source>
</reference>
<dbReference type="PANTHER" id="PTHR14209">
    <property type="entry name" value="ISOAMYL ACETATE-HYDROLYZING ESTERASE 1"/>
    <property type="match status" value="1"/>
</dbReference>
<dbReference type="Pfam" id="PF13472">
    <property type="entry name" value="Lipase_GDSL_2"/>
    <property type="match status" value="2"/>
</dbReference>
<keyword evidence="5" id="KW-1185">Reference proteome</keyword>
<protein>
    <submittedName>
        <fullName evidence="4">Aste57867_15225 protein</fullName>
    </submittedName>
</protein>
<evidence type="ECO:0000256" key="1">
    <source>
        <dbReference type="SAM" id="Phobius"/>
    </source>
</evidence>
<sequence>MLPSPQHGAFWQPPLDVQSCRSRPSTPWCSVLTPSSLPHRHLRVQLVGLYTLVLGLSVACIALAVQGSPTVASPRMTTPLAPARAQPIVLIVGDSNTELSSNPVSLGWQISLSSDYVRRADVISRGAAGWSTAMWAMYLPTLQAEWASKPPALVLLMLGTLDASPTPLHIPIDEYRGNLETLVRGMQAAWGSRVLLLTPLPVDNVASDWKTSSFNQDAGTYAAAMLDVATHLHVPVLDLWTPLQPIRTTIFVDGLHLNRDGNVLVHGMLRDKIADVWPDLMPDNITRVYTFGGRDGEHVPTHSSNSTSFSAATVHANLAQTYVELGVHATRIDDAVSCQPSSRGVCTTRLSAPTMEHPRDTIPPAPLANVLDPTALSRYHINSERRRRGHPGCHASLLTPSSLSHRHHKVQLVVLYALVLGLSTTCIALAMRRSMAVHPSLPAVIVGSAAQVSKAQPVLLFVGDSNTEFAINPALLGWQASLSCDYIRRADIINRGAAGWNTATWTLYLPTLLTEWASKPPALVLVMLGTLDASPKRLQVPLQDYQTNLRTLVQGIQTTWHSRVLLATPLPVDDAASAWKTAASFNQNAGAYAAAMVDVAKDLNVPVLDLWTPLQVNRTTIFYDGEHLNQDGNTLVHAMLQAKIAAEFPDLVPTNITRVYSFGGL</sequence>
<organism evidence="4 5">
    <name type="scientific">Aphanomyces stellatus</name>
    <dbReference type="NCBI Taxonomy" id="120398"/>
    <lineage>
        <taxon>Eukaryota</taxon>
        <taxon>Sar</taxon>
        <taxon>Stramenopiles</taxon>
        <taxon>Oomycota</taxon>
        <taxon>Saprolegniomycetes</taxon>
        <taxon>Saprolegniales</taxon>
        <taxon>Verrucalvaceae</taxon>
        <taxon>Aphanomyces</taxon>
    </lineage>
</organism>
<feature type="domain" description="SGNH hydrolase-type esterase" evidence="2">
    <location>
        <begin position="461"/>
        <end position="634"/>
    </location>
</feature>
<feature type="transmembrane region" description="Helical" evidence="1">
    <location>
        <begin position="46"/>
        <end position="65"/>
    </location>
</feature>
<dbReference type="Gene3D" id="3.40.50.1110">
    <property type="entry name" value="SGNH hydrolase"/>
    <property type="match status" value="2"/>
</dbReference>
<keyword evidence="1" id="KW-0812">Transmembrane</keyword>
<evidence type="ECO:0000313" key="3">
    <source>
        <dbReference type="EMBL" id="KAF0693847.1"/>
    </source>
</evidence>